<keyword evidence="1" id="KW-0540">Nuclease</keyword>
<dbReference type="AlphaFoldDB" id="A0A376DRJ3"/>
<evidence type="ECO:0000313" key="2">
    <source>
        <dbReference type="Proteomes" id="UP000255224"/>
    </source>
</evidence>
<sequence length="87" mass="9821">MISERTPVELNALISTAKSRSRNKEIIKKEKLRFQLQQDKENKDKIGGLLKSIEAQAAITENWSKLNEIIGSADGKKFRQNCSGIYA</sequence>
<keyword evidence="1" id="KW-0378">Hydrolase</keyword>
<dbReference type="EMBL" id="UFVQ01000003">
    <property type="protein sequence ID" value="STC94204.1"/>
    <property type="molecule type" value="Genomic_DNA"/>
</dbReference>
<dbReference type="RefSeq" id="WP_228425951.1">
    <property type="nucleotide sequence ID" value="NZ_UFVQ01000003.1"/>
</dbReference>
<gene>
    <name evidence="1" type="ORF">NCTC13533_01428</name>
</gene>
<proteinExistence type="predicted"/>
<protein>
    <submittedName>
        <fullName evidence="1">Exonuclease subunit SbcC</fullName>
    </submittedName>
</protein>
<organism evidence="1 2">
    <name type="scientific">Chryseobacterium carnipullorum</name>
    <dbReference type="NCBI Taxonomy" id="1124835"/>
    <lineage>
        <taxon>Bacteria</taxon>
        <taxon>Pseudomonadati</taxon>
        <taxon>Bacteroidota</taxon>
        <taxon>Flavobacteriia</taxon>
        <taxon>Flavobacteriales</taxon>
        <taxon>Weeksellaceae</taxon>
        <taxon>Chryseobacterium group</taxon>
        <taxon>Chryseobacterium</taxon>
    </lineage>
</organism>
<accession>A0A376DRJ3</accession>
<reference evidence="1 2" key="1">
    <citation type="submission" date="2018-06" db="EMBL/GenBank/DDBJ databases">
        <authorList>
            <consortium name="Pathogen Informatics"/>
            <person name="Doyle S."/>
        </authorList>
    </citation>
    <scope>NUCLEOTIDE SEQUENCE [LARGE SCALE GENOMIC DNA]</scope>
    <source>
        <strain evidence="1 2">NCTC13533</strain>
    </source>
</reference>
<evidence type="ECO:0000313" key="1">
    <source>
        <dbReference type="EMBL" id="STC94204.1"/>
    </source>
</evidence>
<dbReference type="GO" id="GO:0004527">
    <property type="term" value="F:exonuclease activity"/>
    <property type="evidence" value="ECO:0007669"/>
    <property type="project" value="UniProtKB-KW"/>
</dbReference>
<keyword evidence="1" id="KW-0269">Exonuclease</keyword>
<dbReference type="Proteomes" id="UP000255224">
    <property type="component" value="Unassembled WGS sequence"/>
</dbReference>
<name>A0A376DRJ3_CHRCU</name>